<evidence type="ECO:0000313" key="2">
    <source>
        <dbReference type="Proteomes" id="UP000022910"/>
    </source>
</evidence>
<dbReference type="HOGENOM" id="CLU_1778477_0_0_1"/>
<dbReference type="AlphaFoldDB" id="A0A015MJ85"/>
<dbReference type="Proteomes" id="UP000022910">
    <property type="component" value="Unassembled WGS sequence"/>
</dbReference>
<dbReference type="EMBL" id="JEMT01018166">
    <property type="protein sequence ID" value="EXX66923.1"/>
    <property type="molecule type" value="Genomic_DNA"/>
</dbReference>
<sequence>MAGNDYKPDVGVWFQRLTYQQLHNPIANACLPPNVYIEVFYNRDPNRQRAFDKLPVIQQNFPAIEFVRIALPDSQGPFRQNPNPGVASVPSTPENPPNVRTNRAPYFIYWNGTNATYYKFNWNEHLVLGCGWTLELNNVLGSISRP</sequence>
<accession>A0A015MJ85</accession>
<organism evidence="1 2">
    <name type="scientific">Rhizophagus irregularis (strain DAOM 197198w)</name>
    <name type="common">Glomus intraradices</name>
    <dbReference type="NCBI Taxonomy" id="1432141"/>
    <lineage>
        <taxon>Eukaryota</taxon>
        <taxon>Fungi</taxon>
        <taxon>Fungi incertae sedis</taxon>
        <taxon>Mucoromycota</taxon>
        <taxon>Glomeromycotina</taxon>
        <taxon>Glomeromycetes</taxon>
        <taxon>Glomerales</taxon>
        <taxon>Glomeraceae</taxon>
        <taxon>Rhizophagus</taxon>
    </lineage>
</organism>
<evidence type="ECO:0000313" key="1">
    <source>
        <dbReference type="EMBL" id="EXX66923.1"/>
    </source>
</evidence>
<name>A0A015MJ85_RHIIW</name>
<comment type="caution">
    <text evidence="1">The sequence shown here is derived from an EMBL/GenBank/DDBJ whole genome shotgun (WGS) entry which is preliminary data.</text>
</comment>
<reference evidence="1 2" key="1">
    <citation type="submission" date="2014-02" db="EMBL/GenBank/DDBJ databases">
        <title>Single nucleus genome sequencing reveals high similarity among nuclei of an endomycorrhizal fungus.</title>
        <authorList>
            <person name="Lin K."/>
            <person name="Geurts R."/>
            <person name="Zhang Z."/>
            <person name="Limpens E."/>
            <person name="Saunders D.G."/>
            <person name="Mu D."/>
            <person name="Pang E."/>
            <person name="Cao H."/>
            <person name="Cha H."/>
            <person name="Lin T."/>
            <person name="Zhou Q."/>
            <person name="Shang Y."/>
            <person name="Li Y."/>
            <person name="Ivanov S."/>
            <person name="Sharma T."/>
            <person name="Velzen R.V."/>
            <person name="Ruijter N.D."/>
            <person name="Aanen D.K."/>
            <person name="Win J."/>
            <person name="Kamoun S."/>
            <person name="Bisseling T."/>
            <person name="Huang S."/>
        </authorList>
    </citation>
    <scope>NUCLEOTIDE SEQUENCE [LARGE SCALE GENOMIC DNA]</scope>
    <source>
        <strain evidence="2">DAOM197198w</strain>
    </source>
</reference>
<dbReference type="OrthoDB" id="2308976at2759"/>
<proteinExistence type="predicted"/>
<keyword evidence="2" id="KW-1185">Reference proteome</keyword>
<gene>
    <name evidence="1" type="ORF">RirG_119130</name>
</gene>
<protein>
    <submittedName>
        <fullName evidence="1">Uncharacterized protein</fullName>
    </submittedName>
</protein>